<sequence>MKKFLAFISLTICITTSCSKDSTNEEQLQQPIEFTATIKDGFTGAYGEEIIPYKNLRNIVVGDEIPYTLTIDETDNSDTNVKYVLTPITKEDKNHQTRVDYDFYLENANGEKLRVTEPYIEFHKIGTYKFYIKPLVSGTFKLPFILQKKMSNGEELKKIELPTLNFNAVKIELKRFLSYIFSETININGERKPYAIYYELKMEDGVNETDIYLSPPGKEWNKTFIVRCNRFKYKGAFEEGKVLYFKDEEQRDRCHSASITIVQQKEGQEEFRVTYYNVPIENNDKWID</sequence>
<dbReference type="AlphaFoldDB" id="C7M4U1"/>
<proteinExistence type="predicted"/>
<keyword evidence="2" id="KW-1185">Reference proteome</keyword>
<protein>
    <submittedName>
        <fullName evidence="1">Uncharacterized protein</fullName>
    </submittedName>
</protein>
<dbReference type="PROSITE" id="PS51257">
    <property type="entry name" value="PROKAR_LIPOPROTEIN"/>
    <property type="match status" value="1"/>
</dbReference>
<name>C7M4U1_CAPOD</name>
<dbReference type="GeneID" id="29675895"/>
<dbReference type="Proteomes" id="UP000006650">
    <property type="component" value="Chromosome"/>
</dbReference>
<gene>
    <name evidence="1" type="ordered locus">Coch_1178</name>
</gene>
<dbReference type="EMBL" id="CP001632">
    <property type="protein sequence ID" value="ACU92731.1"/>
    <property type="molecule type" value="Genomic_DNA"/>
</dbReference>
<dbReference type="HOGENOM" id="CLU_088521_0_0_10"/>
<evidence type="ECO:0000313" key="1">
    <source>
        <dbReference type="EMBL" id="ACU92731.1"/>
    </source>
</evidence>
<organism evidence="1 2">
    <name type="scientific">Capnocytophaga ochracea (strain ATCC 27872 / DSM 7271 / CCUG 9716 / JCM 12966 / NCTC 12371 / SS31 / VPI 2845)</name>
    <name type="common">Bacteroides ochraceus</name>
    <dbReference type="NCBI Taxonomy" id="521097"/>
    <lineage>
        <taxon>Bacteria</taxon>
        <taxon>Pseudomonadati</taxon>
        <taxon>Bacteroidota</taxon>
        <taxon>Flavobacteriia</taxon>
        <taxon>Flavobacteriales</taxon>
        <taxon>Flavobacteriaceae</taxon>
        <taxon>Capnocytophaga</taxon>
    </lineage>
</organism>
<dbReference type="RefSeq" id="WP_015782351.1">
    <property type="nucleotide sequence ID" value="NC_013162.1"/>
</dbReference>
<dbReference type="eggNOG" id="ENOG50310IE">
    <property type="taxonomic scope" value="Bacteria"/>
</dbReference>
<reference evidence="1 2" key="1">
    <citation type="journal article" date="2009" name="Stand. Genomic Sci.">
        <title>Complete genome sequence of Capnocytophaga ochracea type strain (VPI 2845).</title>
        <authorList>
            <person name="Mavrommatis K."/>
            <person name="Gronow S."/>
            <person name="Saunders E."/>
            <person name="Land M."/>
            <person name="Lapidus A."/>
            <person name="Copeland A."/>
            <person name="Glavina Del Rio T."/>
            <person name="Nolan M."/>
            <person name="Lucas S."/>
            <person name="Chen F."/>
            <person name="Tice H."/>
            <person name="Cheng J.F."/>
            <person name="Bruce D."/>
            <person name="Goodwin L."/>
            <person name="Pitluck S."/>
            <person name="Pati A."/>
            <person name="Ivanova N."/>
            <person name="Chen A."/>
            <person name="Palaniappan K."/>
            <person name="Chain P."/>
            <person name="Hauser L."/>
            <person name="Chang Y.J."/>
            <person name="Jeffries C.D."/>
            <person name="Brettin T."/>
            <person name="Detter J.C."/>
            <person name="Han C."/>
            <person name="Bristow J."/>
            <person name="Goker M."/>
            <person name="Rohde M."/>
            <person name="Eisen J.A."/>
            <person name="Markowitz V."/>
            <person name="Kyrpides N.C."/>
            <person name="Klenk H.P."/>
            <person name="Hugenholtz P."/>
        </authorList>
    </citation>
    <scope>NUCLEOTIDE SEQUENCE [LARGE SCALE GENOMIC DNA]</scope>
    <source>
        <strain evidence="2">ATCC 27872 / DSM 7271 / JCM 12966 / VPI 2845</strain>
    </source>
</reference>
<evidence type="ECO:0000313" key="2">
    <source>
        <dbReference type="Proteomes" id="UP000006650"/>
    </source>
</evidence>
<accession>C7M4U1</accession>
<dbReference type="KEGG" id="coc:Coch_1178"/>
<dbReference type="STRING" id="521097.Coch_1178"/>